<dbReference type="KEGG" id="spai:FPZ24_13525"/>
<evidence type="ECO:0000256" key="1">
    <source>
        <dbReference type="ARBA" id="ARBA00004683"/>
    </source>
</evidence>
<dbReference type="Pfam" id="PF09712">
    <property type="entry name" value="PHA_synth_III_E"/>
    <property type="match status" value="1"/>
</dbReference>
<dbReference type="AlphaFoldDB" id="A0A5B8LKC7"/>
<protein>
    <recommendedName>
        <fullName evidence="2">Poly(3-hydroxyalkanoate) polymerase subunit PhaE</fullName>
    </recommendedName>
</protein>
<evidence type="ECO:0000256" key="4">
    <source>
        <dbReference type="SAM" id="MobiDB-lite"/>
    </source>
</evidence>
<keyword evidence="6" id="KW-1185">Reference proteome</keyword>
<name>A0A5B8LKC7_9SPHN</name>
<accession>A0A5B8LKC7</accession>
<dbReference type="Proteomes" id="UP000315673">
    <property type="component" value="Chromosome"/>
</dbReference>
<feature type="region of interest" description="Disordered" evidence="4">
    <location>
        <begin position="86"/>
        <end position="115"/>
    </location>
</feature>
<sequence>MTSTDPAAMFREMLGEWEKMANSLGGGVAKSDEFTRFMHGATAAQMNNQEAVNAMMTRALAAANMPSRAEIEDLSARLARMEATLGRIEEKLGGPPERASRPKPSRTRKPPAAKG</sequence>
<feature type="compositionally biased region" description="Basic residues" evidence="4">
    <location>
        <begin position="101"/>
        <end position="115"/>
    </location>
</feature>
<dbReference type="EMBL" id="CP042306">
    <property type="protein sequence ID" value="QDZ08369.1"/>
    <property type="molecule type" value="Genomic_DNA"/>
</dbReference>
<evidence type="ECO:0000313" key="5">
    <source>
        <dbReference type="EMBL" id="QDZ08369.1"/>
    </source>
</evidence>
<reference evidence="5 6" key="1">
    <citation type="submission" date="2019-07" db="EMBL/GenBank/DDBJ databases">
        <title>Full genome sequence of Sphingomonas sp. 4R-6-7(HKS19).</title>
        <authorList>
            <person name="Im W.-T."/>
        </authorList>
    </citation>
    <scope>NUCLEOTIDE SEQUENCE [LARGE SCALE GENOMIC DNA]</scope>
    <source>
        <strain evidence="5 6">HKS19</strain>
    </source>
</reference>
<gene>
    <name evidence="5" type="ORF">FPZ24_13525</name>
</gene>
<organism evidence="5 6">
    <name type="scientific">Sphingomonas panacisoli</name>
    <dbReference type="NCBI Taxonomy" id="1813879"/>
    <lineage>
        <taxon>Bacteria</taxon>
        <taxon>Pseudomonadati</taxon>
        <taxon>Pseudomonadota</taxon>
        <taxon>Alphaproteobacteria</taxon>
        <taxon>Sphingomonadales</taxon>
        <taxon>Sphingomonadaceae</taxon>
        <taxon>Sphingomonas</taxon>
    </lineage>
</organism>
<dbReference type="InterPro" id="IPR010123">
    <property type="entry name" value="PHA_synth_III_E"/>
</dbReference>
<keyword evidence="3" id="KW-0583">PHB biosynthesis</keyword>
<proteinExistence type="predicted"/>
<evidence type="ECO:0000313" key="6">
    <source>
        <dbReference type="Proteomes" id="UP000315673"/>
    </source>
</evidence>
<evidence type="ECO:0000256" key="2">
    <source>
        <dbReference type="ARBA" id="ARBA00019066"/>
    </source>
</evidence>
<dbReference type="GO" id="GO:0042619">
    <property type="term" value="P:poly-hydroxybutyrate biosynthetic process"/>
    <property type="evidence" value="ECO:0007669"/>
    <property type="project" value="UniProtKB-KW"/>
</dbReference>
<evidence type="ECO:0000256" key="3">
    <source>
        <dbReference type="ARBA" id="ARBA00022752"/>
    </source>
</evidence>
<dbReference type="RefSeq" id="WP_146572830.1">
    <property type="nucleotide sequence ID" value="NZ_CP042306.1"/>
</dbReference>
<comment type="pathway">
    <text evidence="1">Biopolymer metabolism; poly-(R)-3-hydroxybutanoate biosynthesis.</text>
</comment>
<dbReference type="OrthoDB" id="7569374at2"/>
<dbReference type="UniPathway" id="UPA00917"/>